<dbReference type="PANTHER" id="PTHR43767:SF11">
    <property type="entry name" value="MEDIUM-CHAIN-FATTY-ACID--COA LIGASE"/>
    <property type="match status" value="1"/>
</dbReference>
<dbReference type="GO" id="GO:0016877">
    <property type="term" value="F:ligase activity, forming carbon-sulfur bonds"/>
    <property type="evidence" value="ECO:0007669"/>
    <property type="project" value="UniProtKB-ARBA"/>
</dbReference>
<dbReference type="KEGG" id="cdiv:CPM_0102"/>
<dbReference type="RefSeq" id="WP_021789390.1">
    <property type="nucleotide sequence ID" value="NZ_LT671858.1"/>
</dbReference>
<reference evidence="3 6" key="1">
    <citation type="submission" date="2016-04" db="EMBL/GenBank/DDBJ databases">
        <authorList>
            <person name="Evans L.H."/>
            <person name="Alamgir A."/>
            <person name="Owens N."/>
            <person name="Weber N.D."/>
            <person name="Virtaneva K."/>
            <person name="Barbian K."/>
            <person name="Babar A."/>
            <person name="Rosenke K."/>
        </authorList>
    </citation>
    <scope>NUCLEOTIDE SEQUENCE [LARGE SCALE GENOMIC DNA]</scope>
    <source>
        <strain evidence="3">S5</strain>
        <strain evidence="6">S5(T) (JCM 30642 \VKM B-2941)</strain>
    </source>
</reference>
<dbReference type="OrthoDB" id="35688at2157"/>
<gene>
    <name evidence="4" type="ORF">CPM_0102</name>
    <name evidence="3" type="ORF">CSP5_0132</name>
</gene>
<dbReference type="EMBL" id="LT719092">
    <property type="protein sequence ID" value="SJK83997.1"/>
    <property type="molecule type" value="Genomic_DNA"/>
</dbReference>
<proteinExistence type="predicted"/>
<evidence type="ECO:0000313" key="4">
    <source>
        <dbReference type="EMBL" id="SJK83997.1"/>
    </source>
</evidence>
<dbReference type="Gene3D" id="3.40.50.12780">
    <property type="entry name" value="N-terminal domain of ligase-like"/>
    <property type="match status" value="1"/>
</dbReference>
<reference evidence="5" key="3">
    <citation type="submission" date="2016-06" db="EMBL/GenBank/DDBJ databases">
        <authorList>
            <person name="Toshchakov V.S."/>
        </authorList>
    </citation>
    <scope>NUCLEOTIDE SEQUENCE [LARGE SCALE GENOMIC DNA]</scope>
    <source>
        <strain>PM4 (JCM 30641</strain>
        <strain evidence="5">\VKM B-2940)</strain>
    </source>
</reference>
<dbReference type="Proteomes" id="UP000195607">
    <property type="component" value="Chromosome I"/>
</dbReference>
<dbReference type="InterPro" id="IPR042099">
    <property type="entry name" value="ANL_N_sf"/>
</dbReference>
<evidence type="ECO:0000259" key="2">
    <source>
        <dbReference type="Pfam" id="PF13193"/>
    </source>
</evidence>
<sequence length="530" mass="59589">MSNRYELTIDKILISSVRNNPDQIISYQGRENITYKEFNDRVRNLAFSLLKMGIRKGDRIAVIDWDTTRYLEAYYAIPMIGAVLHTVNIRYPPEMIFYSMQHAEDRYVIIRDEFVPLIAQNKAMFSFIRKWIVYSESGKIPGTLEPSVNFDDLVKSQDPVKLPEITEDTIATTFYTSGTTGLPKGVSFTHRQIVLHALASIAGLSDQPIGLKSSDVMMPLVPMFHVHSWGIPYSTIMKGMKYILPGRYDVPLILSIMKKEKVTVSAMVPSILYMIISNPDASGALKENHLKVIVGGGAIPKGLAVKASSIGIDTVAGYGMSETAPILTLGTYTQKVMEMDEQKKSEFRIKTGVPISLVDLRVVDREGKEVPWDTKSIGEIVVRAPWLTQEYVKDKEGTEKLWNNGWMHTGDLAVVDSYGYISIVDREKDAVKSGGEFIPTLVLEDLISTATGVNEVAVVGRSHEKWGERPVAFITVNDKFNLENLKKHMESYVESGRIAKFWLPDDYMVIKEFTKTSTGKIDKKPLRKNL</sequence>
<reference evidence="4" key="2">
    <citation type="submission" date="2016-06" db="EMBL/GenBank/DDBJ databases">
        <authorList>
            <person name="Olsen C.W."/>
            <person name="Carey S."/>
            <person name="Hinshaw L."/>
            <person name="Karasin A.I."/>
        </authorList>
    </citation>
    <scope>NUCLEOTIDE SEQUENCE [LARGE SCALE GENOMIC DNA]</scope>
    <source>
        <strain evidence="4">PM4</strain>
    </source>
</reference>
<evidence type="ECO:0000313" key="3">
    <source>
        <dbReference type="EMBL" id="SIM32603.1"/>
    </source>
</evidence>
<keyword evidence="5" id="KW-1185">Reference proteome</keyword>
<organism evidence="3 6">
    <name type="scientific">Cuniculiplasma divulgatum</name>
    <dbReference type="NCBI Taxonomy" id="1673428"/>
    <lineage>
        <taxon>Archaea</taxon>
        <taxon>Methanobacteriati</taxon>
        <taxon>Thermoplasmatota</taxon>
        <taxon>Thermoplasmata</taxon>
        <taxon>Thermoplasmatales</taxon>
        <taxon>Cuniculiplasmataceae</taxon>
        <taxon>Cuniculiplasma</taxon>
    </lineage>
</organism>
<name>A0A1N5S995_9ARCH</name>
<dbReference type="GeneID" id="41587440"/>
<dbReference type="InterPro" id="IPR050237">
    <property type="entry name" value="ATP-dep_AMP-bd_enzyme"/>
</dbReference>
<dbReference type="STRING" id="1673428.CPM_0102"/>
<evidence type="ECO:0000313" key="6">
    <source>
        <dbReference type="Proteomes" id="UP000195607"/>
    </source>
</evidence>
<dbReference type="AlphaFoldDB" id="A0A1N5S995"/>
<dbReference type="EMBL" id="LT671858">
    <property type="protein sequence ID" value="SIM32603.1"/>
    <property type="molecule type" value="Genomic_DNA"/>
</dbReference>
<dbReference type="PANTHER" id="PTHR43767">
    <property type="entry name" value="LONG-CHAIN-FATTY-ACID--COA LIGASE"/>
    <property type="match status" value="1"/>
</dbReference>
<protein>
    <submittedName>
        <fullName evidence="3">Acyl-CoA synthetase (AMP-forming)/AMP-acid ligase II</fullName>
    </submittedName>
</protein>
<dbReference type="Gene3D" id="3.30.300.30">
    <property type="match status" value="1"/>
</dbReference>
<keyword evidence="3" id="KW-0436">Ligase</keyword>
<feature type="domain" description="AMP-binding enzyme C-terminal" evidence="2">
    <location>
        <begin position="443"/>
        <end position="520"/>
    </location>
</feature>
<dbReference type="SUPFAM" id="SSF56801">
    <property type="entry name" value="Acetyl-CoA synthetase-like"/>
    <property type="match status" value="1"/>
</dbReference>
<dbReference type="NCBIfam" id="NF004837">
    <property type="entry name" value="PRK06187.1"/>
    <property type="match status" value="1"/>
</dbReference>
<dbReference type="InterPro" id="IPR025110">
    <property type="entry name" value="AMP-bd_C"/>
</dbReference>
<dbReference type="InterPro" id="IPR000873">
    <property type="entry name" value="AMP-dep_synth/lig_dom"/>
</dbReference>
<evidence type="ECO:0000313" key="5">
    <source>
        <dbReference type="Proteomes" id="UP000187822"/>
    </source>
</evidence>
<evidence type="ECO:0000259" key="1">
    <source>
        <dbReference type="Pfam" id="PF00501"/>
    </source>
</evidence>
<feature type="domain" description="AMP-dependent synthetase/ligase" evidence="1">
    <location>
        <begin position="16"/>
        <end position="391"/>
    </location>
</feature>
<dbReference type="Pfam" id="PF13193">
    <property type="entry name" value="AMP-binding_C"/>
    <property type="match status" value="1"/>
</dbReference>
<accession>A0A1N5S995</accession>
<dbReference type="Pfam" id="PF00501">
    <property type="entry name" value="AMP-binding"/>
    <property type="match status" value="1"/>
</dbReference>
<dbReference type="InterPro" id="IPR045851">
    <property type="entry name" value="AMP-bd_C_sf"/>
</dbReference>
<dbReference type="Proteomes" id="UP000187822">
    <property type="component" value="Chromosome I"/>
</dbReference>